<dbReference type="GeneID" id="9476440"/>
<accession>D0NGN5</accession>
<dbReference type="InterPro" id="IPR004326">
    <property type="entry name" value="Mlo"/>
</dbReference>
<dbReference type="VEuPathDB" id="FungiDB:PITG_11288"/>
<keyword evidence="10" id="KW-1185">Reference proteome</keyword>
<dbReference type="Pfam" id="PF03094">
    <property type="entry name" value="Mlo"/>
    <property type="match status" value="1"/>
</dbReference>
<evidence type="ECO:0000256" key="4">
    <source>
        <dbReference type="ARBA" id="ARBA00022821"/>
    </source>
</evidence>
<keyword evidence="7" id="KW-0568">Pathogenesis-related protein</keyword>
<feature type="transmembrane region" description="Helical" evidence="8">
    <location>
        <begin position="15"/>
        <end position="36"/>
    </location>
</feature>
<dbReference type="AlphaFoldDB" id="D0NGN5"/>
<evidence type="ECO:0000256" key="1">
    <source>
        <dbReference type="ARBA" id="ARBA00004141"/>
    </source>
</evidence>
<evidence type="ECO:0000313" key="9">
    <source>
        <dbReference type="EMBL" id="EEY57436.1"/>
    </source>
</evidence>
<dbReference type="EMBL" id="DS028136">
    <property type="protein sequence ID" value="EEY57436.1"/>
    <property type="molecule type" value="Genomic_DNA"/>
</dbReference>
<keyword evidence="5 8" id="KW-1133">Transmembrane helix</keyword>
<evidence type="ECO:0000256" key="3">
    <source>
        <dbReference type="ARBA" id="ARBA00022692"/>
    </source>
</evidence>
<organism evidence="9 10">
    <name type="scientific">Phytophthora infestans (strain T30-4)</name>
    <name type="common">Potato late blight agent</name>
    <dbReference type="NCBI Taxonomy" id="403677"/>
    <lineage>
        <taxon>Eukaryota</taxon>
        <taxon>Sar</taxon>
        <taxon>Stramenopiles</taxon>
        <taxon>Oomycota</taxon>
        <taxon>Peronosporomycetes</taxon>
        <taxon>Peronosporales</taxon>
        <taxon>Peronosporaceae</taxon>
        <taxon>Phytophthora</taxon>
    </lineage>
</organism>
<dbReference type="HOGENOM" id="CLU_1231974_0_0_1"/>
<gene>
    <name evidence="9" type="ORF">PITG_11288</name>
</gene>
<evidence type="ECO:0000313" key="10">
    <source>
        <dbReference type="Proteomes" id="UP000006643"/>
    </source>
</evidence>
<sequence length="186" mass="22005">MAGESLFQVSDNVEFWRVLTHLSVLAAVLLFFEYVLHYVERHLARYDKYYHMLQKVYREFMILGLISLVLKILKEVAPIDSSSSPMIAFQVADRIIFGFAIALVLQSLCIFLQVRKFSKHAFQTELITTRDLLDIVRYRVLRHFFLRRFGLPQLFPFSRYIRRAQANHISHMIEVEPLMFHSSNFS</sequence>
<keyword evidence="6 8" id="KW-0472">Membrane</keyword>
<protein>
    <recommendedName>
        <fullName evidence="11">Transmembrane protein</fullName>
    </recommendedName>
</protein>
<feature type="transmembrane region" description="Helical" evidence="8">
    <location>
        <begin position="56"/>
        <end position="74"/>
    </location>
</feature>
<evidence type="ECO:0008006" key="11">
    <source>
        <dbReference type="Google" id="ProtNLM"/>
    </source>
</evidence>
<name>D0NGN5_PHYIT</name>
<dbReference type="Proteomes" id="UP000006643">
    <property type="component" value="Unassembled WGS sequence"/>
</dbReference>
<reference evidence="10" key="1">
    <citation type="journal article" date="2009" name="Nature">
        <title>Genome sequence and analysis of the Irish potato famine pathogen Phytophthora infestans.</title>
        <authorList>
            <consortium name="The Broad Institute Genome Sequencing Platform"/>
            <person name="Haas B.J."/>
            <person name="Kamoun S."/>
            <person name="Zody M.C."/>
            <person name="Jiang R.H."/>
            <person name="Handsaker R.E."/>
            <person name="Cano L.M."/>
            <person name="Grabherr M."/>
            <person name="Kodira C.D."/>
            <person name="Raffaele S."/>
            <person name="Torto-Alalibo T."/>
            <person name="Bozkurt T.O."/>
            <person name="Ah-Fong A.M."/>
            <person name="Alvarado L."/>
            <person name="Anderson V.L."/>
            <person name="Armstrong M.R."/>
            <person name="Avrova A."/>
            <person name="Baxter L."/>
            <person name="Beynon J."/>
            <person name="Boevink P.C."/>
            <person name="Bollmann S.R."/>
            <person name="Bos J.I."/>
            <person name="Bulone V."/>
            <person name="Cai G."/>
            <person name="Cakir C."/>
            <person name="Carrington J.C."/>
            <person name="Chawner M."/>
            <person name="Conti L."/>
            <person name="Costanzo S."/>
            <person name="Ewan R."/>
            <person name="Fahlgren N."/>
            <person name="Fischbach M.A."/>
            <person name="Fugelstad J."/>
            <person name="Gilroy E.M."/>
            <person name="Gnerre S."/>
            <person name="Green P.J."/>
            <person name="Grenville-Briggs L.J."/>
            <person name="Griffith J."/>
            <person name="Grunwald N.J."/>
            <person name="Horn K."/>
            <person name="Horner N.R."/>
            <person name="Hu C.H."/>
            <person name="Huitema E."/>
            <person name="Jeong D.H."/>
            <person name="Jones A.M."/>
            <person name="Jones J.D."/>
            <person name="Jones R.W."/>
            <person name="Karlsson E.K."/>
            <person name="Kunjeti S.G."/>
            <person name="Lamour K."/>
            <person name="Liu Z."/>
            <person name="Ma L."/>
            <person name="Maclean D."/>
            <person name="Chibucos M.C."/>
            <person name="McDonald H."/>
            <person name="McWalters J."/>
            <person name="Meijer H.J."/>
            <person name="Morgan W."/>
            <person name="Morris P.F."/>
            <person name="Munro C.A."/>
            <person name="O'Neill K."/>
            <person name="Ospina-Giraldo M."/>
            <person name="Pinzon A."/>
            <person name="Pritchard L."/>
            <person name="Ramsahoye B."/>
            <person name="Ren Q."/>
            <person name="Restrepo S."/>
            <person name="Roy S."/>
            <person name="Sadanandom A."/>
            <person name="Savidor A."/>
            <person name="Schornack S."/>
            <person name="Schwartz D.C."/>
            <person name="Schumann U.D."/>
            <person name="Schwessinger B."/>
            <person name="Seyer L."/>
            <person name="Sharpe T."/>
            <person name="Silvar C."/>
            <person name="Song J."/>
            <person name="Studholme D.J."/>
            <person name="Sykes S."/>
            <person name="Thines M."/>
            <person name="van de Vondervoort P.J."/>
            <person name="Phuntumart V."/>
            <person name="Wawra S."/>
            <person name="Weide R."/>
            <person name="Win J."/>
            <person name="Young C."/>
            <person name="Zhou S."/>
            <person name="Fry W."/>
            <person name="Meyers B.C."/>
            <person name="van West P."/>
            <person name="Ristaino J."/>
            <person name="Govers F."/>
            <person name="Birch P.R."/>
            <person name="Whisson S.C."/>
            <person name="Judelson H.S."/>
            <person name="Nusbaum C."/>
        </authorList>
    </citation>
    <scope>NUCLEOTIDE SEQUENCE [LARGE SCALE GENOMIC DNA]</scope>
    <source>
        <strain evidence="10">T30-4</strain>
    </source>
</reference>
<dbReference type="GO" id="GO:0016020">
    <property type="term" value="C:membrane"/>
    <property type="evidence" value="ECO:0007669"/>
    <property type="project" value="UniProtKB-SubCell"/>
</dbReference>
<comment type="subcellular location">
    <subcellularLocation>
        <location evidence="1">Membrane</location>
        <topology evidence="1">Multi-pass membrane protein</topology>
    </subcellularLocation>
</comment>
<comment type="similarity">
    <text evidence="2">Belongs to the MLO family.</text>
</comment>
<dbReference type="STRING" id="403677.D0NGN5"/>
<keyword evidence="4" id="KW-0611">Plant defense</keyword>
<proteinExistence type="inferred from homology"/>
<evidence type="ECO:0000256" key="5">
    <source>
        <dbReference type="ARBA" id="ARBA00022989"/>
    </source>
</evidence>
<evidence type="ECO:0000256" key="7">
    <source>
        <dbReference type="ARBA" id="ARBA00023265"/>
    </source>
</evidence>
<dbReference type="OrthoDB" id="68481at2759"/>
<dbReference type="InParanoid" id="D0NGN5"/>
<evidence type="ECO:0000256" key="6">
    <source>
        <dbReference type="ARBA" id="ARBA00023136"/>
    </source>
</evidence>
<keyword evidence="3 8" id="KW-0812">Transmembrane</keyword>
<dbReference type="RefSeq" id="XP_002902046.1">
    <property type="nucleotide sequence ID" value="XM_002902000.1"/>
</dbReference>
<dbReference type="GO" id="GO:0006952">
    <property type="term" value="P:defense response"/>
    <property type="evidence" value="ECO:0007669"/>
    <property type="project" value="UniProtKB-KW"/>
</dbReference>
<evidence type="ECO:0000256" key="8">
    <source>
        <dbReference type="SAM" id="Phobius"/>
    </source>
</evidence>
<dbReference type="KEGG" id="pif:PITG_11288"/>
<evidence type="ECO:0000256" key="2">
    <source>
        <dbReference type="ARBA" id="ARBA00006574"/>
    </source>
</evidence>
<dbReference type="eggNOG" id="ENOG502R8M5">
    <property type="taxonomic scope" value="Eukaryota"/>
</dbReference>
<feature type="transmembrane region" description="Helical" evidence="8">
    <location>
        <begin position="94"/>
        <end position="114"/>
    </location>
</feature>